<gene>
    <name evidence="2" type="ORF">GPECTOR_548g558</name>
</gene>
<proteinExistence type="predicted"/>
<reference evidence="3" key="1">
    <citation type="journal article" date="2016" name="Nat. Commun.">
        <title>The Gonium pectorale genome demonstrates co-option of cell cycle regulation during the evolution of multicellularity.</title>
        <authorList>
            <person name="Hanschen E.R."/>
            <person name="Marriage T.N."/>
            <person name="Ferris P.J."/>
            <person name="Hamaji T."/>
            <person name="Toyoda A."/>
            <person name="Fujiyama A."/>
            <person name="Neme R."/>
            <person name="Noguchi H."/>
            <person name="Minakuchi Y."/>
            <person name="Suzuki M."/>
            <person name="Kawai-Toyooka H."/>
            <person name="Smith D.R."/>
            <person name="Sparks H."/>
            <person name="Anderson J."/>
            <person name="Bakaric R."/>
            <person name="Luria V."/>
            <person name="Karger A."/>
            <person name="Kirschner M.W."/>
            <person name="Durand P.M."/>
            <person name="Michod R.E."/>
            <person name="Nozaki H."/>
            <person name="Olson B.J."/>
        </authorList>
    </citation>
    <scope>NUCLEOTIDE SEQUENCE [LARGE SCALE GENOMIC DNA]</scope>
    <source>
        <strain evidence="3">NIES-2863</strain>
    </source>
</reference>
<evidence type="ECO:0000313" key="3">
    <source>
        <dbReference type="Proteomes" id="UP000075714"/>
    </source>
</evidence>
<feature type="region of interest" description="Disordered" evidence="1">
    <location>
        <begin position="181"/>
        <end position="201"/>
    </location>
</feature>
<organism evidence="2 3">
    <name type="scientific">Gonium pectorale</name>
    <name type="common">Green alga</name>
    <dbReference type="NCBI Taxonomy" id="33097"/>
    <lineage>
        <taxon>Eukaryota</taxon>
        <taxon>Viridiplantae</taxon>
        <taxon>Chlorophyta</taxon>
        <taxon>core chlorophytes</taxon>
        <taxon>Chlorophyceae</taxon>
        <taxon>CS clade</taxon>
        <taxon>Chlamydomonadales</taxon>
        <taxon>Volvocaceae</taxon>
        <taxon>Gonium</taxon>
    </lineage>
</organism>
<name>A0A150FUS5_GONPE</name>
<sequence length="515" mass="52794">MQAEALELQQQLVAELRASGLLEHLARLLLTLLASSPPPALGMLVERLPSWFGSLCHVCHKHCSCVLSCLLPVSPCLSYFVSCSLVSACADLERGPGCSLYGMPPAHWLRRRAGDPEVFRPNLGFLDAWECAVKAERERLVAVLVGEAGEVASTSHTSLAGRSLRSLYRRELSLLTRQELEREAAPHPASEGQGGGGGSQVAAGVCLPPAAQLSLPLATAAADEVEAARQRLELSGVPPLNTAATFEVCMRLAEVATAEALKGAGGQSGQVRHSGSGPHEMAAAAGFSSREPWGWPYSHCGPAGQPSADVAAALTAGYLPCLTAYLRAALRPGAGALTQSANGILSIQACAWIQLLAFGDTPEAVSLVAAGSGGSTGRPGFAAAGGTLSGAACERLAAVASVVLARLLPEMARLLRGLLRLQRHVQPDTAKKVAALLSLMAWPAAALAQCAGAQGGAGLPAGAGGDGGRGGSGACDDAASWRQLLLVELRLPALLGTALHMLQESAGRPVGRGGM</sequence>
<protein>
    <submittedName>
        <fullName evidence="2">Uncharacterized protein</fullName>
    </submittedName>
</protein>
<accession>A0A150FUS5</accession>
<evidence type="ECO:0000313" key="2">
    <source>
        <dbReference type="EMBL" id="KXZ41328.1"/>
    </source>
</evidence>
<dbReference type="Proteomes" id="UP000075714">
    <property type="component" value="Unassembled WGS sequence"/>
</dbReference>
<evidence type="ECO:0000256" key="1">
    <source>
        <dbReference type="SAM" id="MobiDB-lite"/>
    </source>
</evidence>
<comment type="caution">
    <text evidence="2">The sequence shown here is derived from an EMBL/GenBank/DDBJ whole genome shotgun (WGS) entry which is preliminary data.</text>
</comment>
<dbReference type="AlphaFoldDB" id="A0A150FUS5"/>
<dbReference type="EMBL" id="LSYV01000545">
    <property type="protein sequence ID" value="KXZ41328.1"/>
    <property type="molecule type" value="Genomic_DNA"/>
</dbReference>
<keyword evidence="3" id="KW-1185">Reference proteome</keyword>